<dbReference type="AlphaFoldDB" id="A0A3R7KIW2"/>
<comment type="caution">
    <text evidence="2">The sequence shown here is derived from an EMBL/GenBank/DDBJ whole genome shotgun (WGS) entry which is preliminary data.</text>
</comment>
<sequence length="112" mass="12176">PARLESDAHPRHLRAPQPSSSAVRQLKQKKRKDQQKKAFGRLCPTAIFPGDYPRCGKRADPVGRPVHDAILLRGGRLRLHCVLSAESLAAWLRAQASLPVPLAGGKPAAPTH</sequence>
<proteinExistence type="predicted"/>
<feature type="compositionally biased region" description="Basic and acidic residues" evidence="1">
    <location>
        <begin position="1"/>
        <end position="10"/>
    </location>
</feature>
<name>A0A3R7KIW2_9TRYP</name>
<reference evidence="2 3" key="1">
    <citation type="journal article" date="2018" name="BMC Genomics">
        <title>Genomic comparison of Trypanosoma conorhini and Trypanosoma rangeli to Trypanosoma cruzi strains of high and low virulence.</title>
        <authorList>
            <person name="Bradwell K.R."/>
            <person name="Koparde V.N."/>
            <person name="Matveyev A.V."/>
            <person name="Serrano M.G."/>
            <person name="Alves J.M."/>
            <person name="Parikh H."/>
            <person name="Huang B."/>
            <person name="Lee V."/>
            <person name="Espinosa-Alvarez O."/>
            <person name="Ortiz P.A."/>
            <person name="Costa-Martins A.G."/>
            <person name="Teixeira M.M."/>
            <person name="Buck G.A."/>
        </authorList>
    </citation>
    <scope>NUCLEOTIDE SEQUENCE [LARGE SCALE GENOMIC DNA]</scope>
    <source>
        <strain evidence="2 3">025E</strain>
    </source>
</reference>
<accession>A0A3R7KIW2</accession>
<evidence type="ECO:0000256" key="1">
    <source>
        <dbReference type="SAM" id="MobiDB-lite"/>
    </source>
</evidence>
<feature type="region of interest" description="Disordered" evidence="1">
    <location>
        <begin position="1"/>
        <end position="38"/>
    </location>
</feature>
<protein>
    <submittedName>
        <fullName evidence="2">Uncharacterized protein</fullName>
    </submittedName>
</protein>
<dbReference type="RefSeq" id="XP_029223031.1">
    <property type="nucleotide sequence ID" value="XM_029376922.1"/>
</dbReference>
<evidence type="ECO:0000313" key="3">
    <source>
        <dbReference type="Proteomes" id="UP000284403"/>
    </source>
</evidence>
<dbReference type="GeneID" id="40323745"/>
<organism evidence="2 3">
    <name type="scientific">Trypanosoma conorhini</name>
    <dbReference type="NCBI Taxonomy" id="83891"/>
    <lineage>
        <taxon>Eukaryota</taxon>
        <taxon>Discoba</taxon>
        <taxon>Euglenozoa</taxon>
        <taxon>Kinetoplastea</taxon>
        <taxon>Metakinetoplastina</taxon>
        <taxon>Trypanosomatida</taxon>
        <taxon>Trypanosomatidae</taxon>
        <taxon>Trypanosoma</taxon>
    </lineage>
</organism>
<keyword evidence="3" id="KW-1185">Reference proteome</keyword>
<dbReference type="Proteomes" id="UP000284403">
    <property type="component" value="Unassembled WGS sequence"/>
</dbReference>
<dbReference type="EMBL" id="MKKU01001456">
    <property type="protein sequence ID" value="RNE95340.1"/>
    <property type="molecule type" value="Genomic_DNA"/>
</dbReference>
<feature type="non-terminal residue" evidence="2">
    <location>
        <position position="1"/>
    </location>
</feature>
<evidence type="ECO:0000313" key="2">
    <source>
        <dbReference type="EMBL" id="RNE95340.1"/>
    </source>
</evidence>
<gene>
    <name evidence="2" type="ORF">Tco025E_10134</name>
</gene>